<keyword evidence="16" id="KW-1185">Reference proteome</keyword>
<dbReference type="InterPro" id="IPR057243">
    <property type="entry name" value="Integrin_I-EGF_CS"/>
</dbReference>
<evidence type="ECO:0000256" key="1">
    <source>
        <dbReference type="ARBA" id="ARBA00004479"/>
    </source>
</evidence>
<dbReference type="PROSITE" id="PS00243">
    <property type="entry name" value="I_EGF_1"/>
    <property type="match status" value="1"/>
</dbReference>
<feature type="signal peptide" evidence="13">
    <location>
        <begin position="1"/>
        <end position="24"/>
    </location>
</feature>
<evidence type="ECO:0000259" key="14">
    <source>
        <dbReference type="Pfam" id="PF07974"/>
    </source>
</evidence>
<dbReference type="AlphaFoldDB" id="A0A5B7DB48"/>
<dbReference type="SUPFAM" id="SSF57196">
    <property type="entry name" value="EGF/Laminin"/>
    <property type="match status" value="1"/>
</dbReference>
<evidence type="ECO:0000256" key="13">
    <source>
        <dbReference type="SAM" id="SignalP"/>
    </source>
</evidence>
<feature type="region of interest" description="Disordered" evidence="12">
    <location>
        <begin position="77"/>
        <end position="100"/>
    </location>
</feature>
<evidence type="ECO:0000256" key="5">
    <source>
        <dbReference type="ARBA" id="ARBA00022729"/>
    </source>
</evidence>
<organism evidence="15 16">
    <name type="scientific">Portunus trituberculatus</name>
    <name type="common">Swimming crab</name>
    <name type="synonym">Neptunus trituberculatus</name>
    <dbReference type="NCBI Taxonomy" id="210409"/>
    <lineage>
        <taxon>Eukaryota</taxon>
        <taxon>Metazoa</taxon>
        <taxon>Ecdysozoa</taxon>
        <taxon>Arthropoda</taxon>
        <taxon>Crustacea</taxon>
        <taxon>Multicrustacea</taxon>
        <taxon>Malacostraca</taxon>
        <taxon>Eumalacostraca</taxon>
        <taxon>Eucarida</taxon>
        <taxon>Decapoda</taxon>
        <taxon>Pleocyemata</taxon>
        <taxon>Brachyura</taxon>
        <taxon>Eubrachyura</taxon>
        <taxon>Portunoidea</taxon>
        <taxon>Portunidae</taxon>
        <taxon>Portuninae</taxon>
        <taxon>Portunus</taxon>
    </lineage>
</organism>
<reference evidence="15 16" key="1">
    <citation type="submission" date="2019-05" db="EMBL/GenBank/DDBJ databases">
        <title>Another draft genome of Portunus trituberculatus and its Hox gene families provides insights of decapod evolution.</title>
        <authorList>
            <person name="Jeong J.-H."/>
            <person name="Song I."/>
            <person name="Kim S."/>
            <person name="Choi T."/>
            <person name="Kim D."/>
            <person name="Ryu S."/>
            <person name="Kim W."/>
        </authorList>
    </citation>
    <scope>NUCLEOTIDE SEQUENCE [LARGE SCALE GENOMIC DNA]</scope>
    <source>
        <tissue evidence="15">Muscle</tissue>
    </source>
</reference>
<keyword evidence="5 13" id="KW-0732">Signal</keyword>
<dbReference type="Gene3D" id="2.10.25.10">
    <property type="entry name" value="Laminin"/>
    <property type="match status" value="1"/>
</dbReference>
<dbReference type="FunFam" id="2.10.25.10:FF:000036">
    <property type="entry name" value="Integrin beta"/>
    <property type="match status" value="1"/>
</dbReference>
<keyword evidence="3" id="KW-0245">EGF-like domain</keyword>
<dbReference type="EMBL" id="VSRR010000681">
    <property type="protein sequence ID" value="MPC18453.1"/>
    <property type="molecule type" value="Genomic_DNA"/>
</dbReference>
<evidence type="ECO:0000256" key="2">
    <source>
        <dbReference type="ARBA" id="ARBA00007449"/>
    </source>
</evidence>
<evidence type="ECO:0000256" key="8">
    <source>
        <dbReference type="ARBA" id="ARBA00023037"/>
    </source>
</evidence>
<name>A0A5B7DB48_PORTR</name>
<evidence type="ECO:0000313" key="15">
    <source>
        <dbReference type="EMBL" id="MPC18453.1"/>
    </source>
</evidence>
<dbReference type="GO" id="GO:0007229">
    <property type="term" value="P:integrin-mediated signaling pathway"/>
    <property type="evidence" value="ECO:0007669"/>
    <property type="project" value="UniProtKB-KW"/>
</dbReference>
<evidence type="ECO:0000256" key="3">
    <source>
        <dbReference type="ARBA" id="ARBA00022536"/>
    </source>
</evidence>
<keyword evidence="6" id="KW-0677">Repeat</keyword>
<gene>
    <name evidence="15" type="ORF">E2C01_011339</name>
</gene>
<sequence length="205" mass="23211">MSGALRWSAVVVMMAAAALCGATSQDIQLRRGQMGQTMDVAAQGAGVRPGMRLYRGLQVLGEDGRLMTREERRRLRVERRQARKERRRQKHDGRREEAEAVADEPEEVVDLVWLRANLSSLWEEFRAFTRLQDRPLDGRGNSQRGYTNPPEEVQVPLCTPEVDGCRDSEDGEICSNHGTCHCGHCQCQSEYYGRTCQCSDHTCQL</sequence>
<comment type="subcellular location">
    <subcellularLocation>
        <location evidence="1">Membrane</location>
        <topology evidence="1">Single-pass type I membrane protein</topology>
    </subcellularLocation>
</comment>
<keyword evidence="10" id="KW-1015">Disulfide bond</keyword>
<keyword evidence="9" id="KW-0472">Membrane</keyword>
<evidence type="ECO:0000256" key="12">
    <source>
        <dbReference type="SAM" id="MobiDB-lite"/>
    </source>
</evidence>
<dbReference type="Pfam" id="PF07974">
    <property type="entry name" value="EGF_2"/>
    <property type="match status" value="1"/>
</dbReference>
<evidence type="ECO:0000256" key="6">
    <source>
        <dbReference type="ARBA" id="ARBA00022737"/>
    </source>
</evidence>
<feature type="domain" description="Epidermal growth factor-like" evidence="14">
    <location>
        <begin position="165"/>
        <end position="196"/>
    </location>
</feature>
<keyword evidence="8" id="KW-0401">Integrin</keyword>
<evidence type="ECO:0000256" key="11">
    <source>
        <dbReference type="ARBA" id="ARBA00023180"/>
    </source>
</evidence>
<dbReference type="Proteomes" id="UP000324222">
    <property type="component" value="Unassembled WGS sequence"/>
</dbReference>
<dbReference type="InterPro" id="IPR013111">
    <property type="entry name" value="EGF_extracell"/>
</dbReference>
<proteinExistence type="inferred from homology"/>
<evidence type="ECO:0000256" key="4">
    <source>
        <dbReference type="ARBA" id="ARBA00022692"/>
    </source>
</evidence>
<comment type="similarity">
    <text evidence="2">Belongs to the integrin beta chain family.</text>
</comment>
<accession>A0A5B7DB48</accession>
<evidence type="ECO:0000256" key="7">
    <source>
        <dbReference type="ARBA" id="ARBA00022989"/>
    </source>
</evidence>
<evidence type="ECO:0000313" key="16">
    <source>
        <dbReference type="Proteomes" id="UP000324222"/>
    </source>
</evidence>
<evidence type="ECO:0000256" key="10">
    <source>
        <dbReference type="ARBA" id="ARBA00023157"/>
    </source>
</evidence>
<keyword evidence="11" id="KW-0325">Glycoprotein</keyword>
<evidence type="ECO:0000256" key="9">
    <source>
        <dbReference type="ARBA" id="ARBA00023136"/>
    </source>
</evidence>
<dbReference type="GO" id="GO:0016020">
    <property type="term" value="C:membrane"/>
    <property type="evidence" value="ECO:0007669"/>
    <property type="project" value="UniProtKB-SubCell"/>
</dbReference>
<keyword evidence="4" id="KW-0812">Transmembrane</keyword>
<protein>
    <recommendedName>
        <fullName evidence="14">Epidermal growth factor-like domain-containing protein</fullName>
    </recommendedName>
</protein>
<keyword evidence="7" id="KW-1133">Transmembrane helix</keyword>
<comment type="caution">
    <text evidence="15">The sequence shown here is derived from an EMBL/GenBank/DDBJ whole genome shotgun (WGS) entry which is preliminary data.</text>
</comment>
<dbReference type="OrthoDB" id="410592at2759"/>
<feature type="compositionally biased region" description="Basic residues" evidence="12">
    <location>
        <begin position="77"/>
        <end position="92"/>
    </location>
</feature>
<feature type="chain" id="PRO_5023109058" description="Epidermal growth factor-like domain-containing protein" evidence="13">
    <location>
        <begin position="25"/>
        <end position="205"/>
    </location>
</feature>